<dbReference type="SUPFAM" id="SSF48695">
    <property type="entry name" value="Multiheme cytochromes"/>
    <property type="match status" value="1"/>
</dbReference>
<evidence type="ECO:0000313" key="3">
    <source>
        <dbReference type="EMBL" id="MDO3381716.1"/>
    </source>
</evidence>
<name>A0ABT8TGA2_9GAMM</name>
<dbReference type="PANTHER" id="PTHR35038:SF8">
    <property type="entry name" value="C-TYPE POLYHEME CYTOCHROME OMCC"/>
    <property type="match status" value="1"/>
</dbReference>
<dbReference type="Proteomes" id="UP001168380">
    <property type="component" value="Unassembled WGS sequence"/>
</dbReference>
<keyword evidence="4" id="KW-1185">Reference proteome</keyword>
<keyword evidence="1 2" id="KW-0732">Signal</keyword>
<evidence type="ECO:0008006" key="5">
    <source>
        <dbReference type="Google" id="ProtNLM"/>
    </source>
</evidence>
<evidence type="ECO:0000313" key="4">
    <source>
        <dbReference type="Proteomes" id="UP001168380"/>
    </source>
</evidence>
<sequence>MTGHLVVKVTLMACLVCAFTSSMAAVVKQESPASAGVGMDSLDCARGSVKAGSQVLPLPGSLPLVDYERKLYSWILDREYAALGWCHDKEVRDTGPFIDGQYHGTHPAVLIYYSPEVITWLFDRERGIEREIPDGAIIIKEMYAAPAQIYRDIRRLKDPDTYEVMRLQQLSDWTVMVKDSSASSDGWFWGSVSAPKLKDGEPESKEKALADQLDTRENNNQANSFVASNGVRQSGFGMPCLRCHASADNELTFVSLRNIEGFTAEGDPLRFLDDGSWRTASHFDTYPLSLLLKDPELKAVFDIALPQLPWSSQQRVRNAEENASFSEHDRDAVFESIAQVSDKGYQAKAKPEYVNRAFLGTFTQIPRLKASQIKKFPRQWLDHVVQKTGEPQEFVTSDNCIGCHGGLSADTFGTAMFIATGPSYGEGYDISEYGEWRWSPMGLAGRDPIFHAQLESEMALLERDGQAPEKSGLKSSVEQTKKAVNNTCLSCHGAMGQRQLTLDAHQGKVKLDKNFKVDYFYYTEQLSASEPQSAEEKKYHEYGGLAREGISCMVCHRIQAPNAKAVADWQPAKGWVNLDTADKTLAYLLFHNTTGRFDTADAGTLYGPFDVAQKPMEHALNLLPEKNEFIKESELCGTCHTINLPNIGATESTFPVLQQAEANPVFAEYPHSIEQATFLEWKNSAFARGETAQSCQDCHMPSRFETYTGDITLEKLTTKIATIEDINYPDADHGLPASELEVPVRPDYKRHTHVGLNGFLLTMFKQFESVLGVAPNSYMTGASKAGVDLALESMKLQARDATVTMSIDELSFDGETLIAKVTAKNKAGHRFPSGVAFRRGFIELLVKDGETIVWASGKTNDAGVIIDNAGRPLATEFLPAGECGFPTNNPAGCYQSHHQVITSDRQVQIYEELNRDNTQAFTTSFIHRVNIVKDNRLLPDGWRDASYFKNQGELIYQFMEATNPHYVNHDPDYQDQGPGFVGKDSLQYHIDLPAKYRGKPLSVEATMYYQAIPPYWLKHRFDLAPQGEATRRLHYLASHLNLEGTPLKQWKFRLHSAKATLSP</sequence>
<dbReference type="InterPro" id="IPR051829">
    <property type="entry name" value="Multiheme_Cytochr_ET"/>
</dbReference>
<evidence type="ECO:0000256" key="2">
    <source>
        <dbReference type="SAM" id="SignalP"/>
    </source>
</evidence>
<dbReference type="InterPro" id="IPR036280">
    <property type="entry name" value="Multihaem_cyt_sf"/>
</dbReference>
<dbReference type="EMBL" id="JAULRT010000035">
    <property type="protein sequence ID" value="MDO3381716.1"/>
    <property type="molecule type" value="Genomic_DNA"/>
</dbReference>
<accession>A0ABT8TGA2</accession>
<dbReference type="Gene3D" id="1.10.1130.10">
    <property type="entry name" value="Flavocytochrome C3, Chain A"/>
    <property type="match status" value="1"/>
</dbReference>
<dbReference type="RefSeq" id="WP_302711857.1">
    <property type="nucleotide sequence ID" value="NZ_JAULRT010000035.1"/>
</dbReference>
<gene>
    <name evidence="3" type="ORF">QWI16_05975</name>
</gene>
<dbReference type="PANTHER" id="PTHR35038">
    <property type="entry name" value="DISSIMILATORY SULFITE REDUCTASE SIRA"/>
    <property type="match status" value="1"/>
</dbReference>
<dbReference type="Gene3D" id="3.50.70.20">
    <property type="entry name" value="Cytochrome P460"/>
    <property type="match status" value="1"/>
</dbReference>
<reference evidence="3" key="1">
    <citation type="submission" date="2023-07" db="EMBL/GenBank/DDBJ databases">
        <title>Gilvimarinus algae sp. nov., isolated from the surface of Kelp.</title>
        <authorList>
            <person name="Sun Y.Y."/>
            <person name="Gong Y."/>
            <person name="Du Z.J."/>
        </authorList>
    </citation>
    <scope>NUCLEOTIDE SEQUENCE</scope>
    <source>
        <strain evidence="3">SDUM040014</strain>
    </source>
</reference>
<comment type="caution">
    <text evidence="3">The sequence shown here is derived from an EMBL/GenBank/DDBJ whole genome shotgun (WGS) entry which is preliminary data.</text>
</comment>
<feature type="chain" id="PRO_5046352154" description="Cytochrome c-552/4 domain-containing protein" evidence="2">
    <location>
        <begin position="25"/>
        <end position="1063"/>
    </location>
</feature>
<organism evidence="3 4">
    <name type="scientific">Gilvimarinus algae</name>
    <dbReference type="NCBI Taxonomy" id="3058037"/>
    <lineage>
        <taxon>Bacteria</taxon>
        <taxon>Pseudomonadati</taxon>
        <taxon>Pseudomonadota</taxon>
        <taxon>Gammaproteobacteria</taxon>
        <taxon>Cellvibrionales</taxon>
        <taxon>Cellvibrionaceae</taxon>
        <taxon>Gilvimarinus</taxon>
    </lineage>
</organism>
<proteinExistence type="predicted"/>
<evidence type="ECO:0000256" key="1">
    <source>
        <dbReference type="ARBA" id="ARBA00022729"/>
    </source>
</evidence>
<dbReference type="InterPro" id="IPR038142">
    <property type="entry name" value="Cytochrome_P460_sp"/>
</dbReference>
<feature type="signal peptide" evidence="2">
    <location>
        <begin position="1"/>
        <end position="24"/>
    </location>
</feature>
<protein>
    <recommendedName>
        <fullName evidence="5">Cytochrome c-552/4 domain-containing protein</fullName>
    </recommendedName>
</protein>